<dbReference type="Proteomes" id="UP000184499">
    <property type="component" value="Unassembled WGS sequence"/>
</dbReference>
<dbReference type="GeneID" id="93575633"/>
<protein>
    <submittedName>
        <fullName evidence="1">Uncharacterized protein</fullName>
    </submittedName>
</protein>
<dbReference type="VEuPathDB" id="FungiDB:ASPBRDRAFT_336338"/>
<dbReference type="AlphaFoldDB" id="A0A1L9U7W4"/>
<sequence length="61" mass="6825">MIVVHRILCPLRRFGSVRDPAVNYGQNCLTDLMCTVSHPGSTPTDSGRLLRLNVWQNSQCP</sequence>
<reference evidence="2" key="1">
    <citation type="journal article" date="2017" name="Genome Biol.">
        <title>Comparative genomics reveals high biological diversity and specific adaptations in the industrially and medically important fungal genus Aspergillus.</title>
        <authorList>
            <person name="de Vries R.P."/>
            <person name="Riley R."/>
            <person name="Wiebenga A."/>
            <person name="Aguilar-Osorio G."/>
            <person name="Amillis S."/>
            <person name="Uchima C.A."/>
            <person name="Anderluh G."/>
            <person name="Asadollahi M."/>
            <person name="Askin M."/>
            <person name="Barry K."/>
            <person name="Battaglia E."/>
            <person name="Bayram O."/>
            <person name="Benocci T."/>
            <person name="Braus-Stromeyer S.A."/>
            <person name="Caldana C."/>
            <person name="Canovas D."/>
            <person name="Cerqueira G.C."/>
            <person name="Chen F."/>
            <person name="Chen W."/>
            <person name="Choi C."/>
            <person name="Clum A."/>
            <person name="Dos Santos R.A."/>
            <person name="Damasio A.R."/>
            <person name="Diallinas G."/>
            <person name="Emri T."/>
            <person name="Fekete E."/>
            <person name="Flipphi M."/>
            <person name="Freyberg S."/>
            <person name="Gallo A."/>
            <person name="Gournas C."/>
            <person name="Habgood R."/>
            <person name="Hainaut M."/>
            <person name="Harispe M.L."/>
            <person name="Henrissat B."/>
            <person name="Hilden K.S."/>
            <person name="Hope R."/>
            <person name="Hossain A."/>
            <person name="Karabika E."/>
            <person name="Karaffa L."/>
            <person name="Karanyi Z."/>
            <person name="Krasevec N."/>
            <person name="Kuo A."/>
            <person name="Kusch H."/>
            <person name="LaButti K."/>
            <person name="Lagendijk E.L."/>
            <person name="Lapidus A."/>
            <person name="Levasseur A."/>
            <person name="Lindquist E."/>
            <person name="Lipzen A."/>
            <person name="Logrieco A.F."/>
            <person name="MacCabe A."/>
            <person name="Maekelae M.R."/>
            <person name="Malavazi I."/>
            <person name="Melin P."/>
            <person name="Meyer V."/>
            <person name="Mielnichuk N."/>
            <person name="Miskei M."/>
            <person name="Molnar A.P."/>
            <person name="Mule G."/>
            <person name="Ngan C.Y."/>
            <person name="Orejas M."/>
            <person name="Orosz E."/>
            <person name="Ouedraogo J.P."/>
            <person name="Overkamp K.M."/>
            <person name="Park H.-S."/>
            <person name="Perrone G."/>
            <person name="Piumi F."/>
            <person name="Punt P.J."/>
            <person name="Ram A.F."/>
            <person name="Ramon A."/>
            <person name="Rauscher S."/>
            <person name="Record E."/>
            <person name="Riano-Pachon D.M."/>
            <person name="Robert V."/>
            <person name="Roehrig J."/>
            <person name="Ruller R."/>
            <person name="Salamov A."/>
            <person name="Salih N.S."/>
            <person name="Samson R.A."/>
            <person name="Sandor E."/>
            <person name="Sanguinetti M."/>
            <person name="Schuetze T."/>
            <person name="Sepcic K."/>
            <person name="Shelest E."/>
            <person name="Sherlock G."/>
            <person name="Sophianopoulou V."/>
            <person name="Squina F.M."/>
            <person name="Sun H."/>
            <person name="Susca A."/>
            <person name="Todd R.B."/>
            <person name="Tsang A."/>
            <person name="Unkles S.E."/>
            <person name="van de Wiele N."/>
            <person name="van Rossen-Uffink D."/>
            <person name="Oliveira J.V."/>
            <person name="Vesth T.C."/>
            <person name="Visser J."/>
            <person name="Yu J.-H."/>
            <person name="Zhou M."/>
            <person name="Andersen M.R."/>
            <person name="Archer D.B."/>
            <person name="Baker S.E."/>
            <person name="Benoit I."/>
            <person name="Brakhage A.A."/>
            <person name="Braus G.H."/>
            <person name="Fischer R."/>
            <person name="Frisvad J.C."/>
            <person name="Goldman G.H."/>
            <person name="Houbraken J."/>
            <person name="Oakley B."/>
            <person name="Pocsi I."/>
            <person name="Scazzocchio C."/>
            <person name="Seiboth B."/>
            <person name="vanKuyk P.A."/>
            <person name="Wortman J."/>
            <person name="Dyer P.S."/>
            <person name="Grigoriev I.V."/>
        </authorList>
    </citation>
    <scope>NUCLEOTIDE SEQUENCE [LARGE SCALE GENOMIC DNA]</scope>
    <source>
        <strain evidence="2">CBS 101740 / IMI 381727 / IBT 21946</strain>
    </source>
</reference>
<name>A0A1L9U7W4_ASPBC</name>
<dbReference type="EMBL" id="KV878693">
    <property type="protein sequence ID" value="OJJ67751.1"/>
    <property type="molecule type" value="Genomic_DNA"/>
</dbReference>
<proteinExistence type="predicted"/>
<organism evidence="1 2">
    <name type="scientific">Aspergillus brasiliensis (strain CBS 101740 / IMI 381727 / IBT 21946)</name>
    <dbReference type="NCBI Taxonomy" id="767769"/>
    <lineage>
        <taxon>Eukaryota</taxon>
        <taxon>Fungi</taxon>
        <taxon>Dikarya</taxon>
        <taxon>Ascomycota</taxon>
        <taxon>Pezizomycotina</taxon>
        <taxon>Eurotiomycetes</taxon>
        <taxon>Eurotiomycetidae</taxon>
        <taxon>Eurotiales</taxon>
        <taxon>Aspergillaceae</taxon>
        <taxon>Aspergillus</taxon>
        <taxon>Aspergillus subgen. Circumdati</taxon>
    </lineage>
</organism>
<evidence type="ECO:0000313" key="2">
    <source>
        <dbReference type="Proteomes" id="UP000184499"/>
    </source>
</evidence>
<accession>A0A1L9U7W4</accession>
<gene>
    <name evidence="1" type="ORF">ASPBRDRAFT_336338</name>
</gene>
<dbReference type="RefSeq" id="XP_067475000.1">
    <property type="nucleotide sequence ID" value="XM_067623145.1"/>
</dbReference>
<keyword evidence="2" id="KW-1185">Reference proteome</keyword>
<evidence type="ECO:0000313" key="1">
    <source>
        <dbReference type="EMBL" id="OJJ67751.1"/>
    </source>
</evidence>